<dbReference type="PANTHER" id="PTHR11808">
    <property type="entry name" value="TRANS-SULFURATION ENZYME FAMILY MEMBER"/>
    <property type="match status" value="1"/>
</dbReference>
<keyword evidence="6" id="KW-1185">Reference proteome</keyword>
<dbReference type="EMBL" id="PKFP01000006">
    <property type="protein sequence ID" value="PVH17047.1"/>
    <property type="molecule type" value="Genomic_DNA"/>
</dbReference>
<sequence length="169" mass="18816">MPCKNRGEREFPEDLIKSCIGIENTDHLTYDLTRALLRSGAANEKDELYNAVAVQPKLAHLLANEEPKNYSSTKIIQKVDIDLVLDQFTLQEDVGLVSGRNSGTLMSSHASIDSKNRGEREFPEDLIKSCIGIENTDHLTYDLTRALLRSGAANEKDELYNAVAVQPKL</sequence>
<evidence type="ECO:0000256" key="1">
    <source>
        <dbReference type="ARBA" id="ARBA00001933"/>
    </source>
</evidence>
<dbReference type="Proteomes" id="UP000244406">
    <property type="component" value="Unassembled WGS sequence"/>
</dbReference>
<reference evidence="5 6" key="1">
    <citation type="submission" date="2017-12" db="EMBL/GenBank/DDBJ databases">
        <title>Genome Sequence of the Amphotericin B-resistant Candida duobushaemulonii strain, B09383.</title>
        <authorList>
            <person name="Chow N.A."/>
            <person name="Gade L."/>
            <person name="Batra D."/>
            <person name="Rowe L.A."/>
            <person name="Loparev V.N."/>
            <person name="Litvintseva A.P."/>
        </authorList>
    </citation>
    <scope>NUCLEOTIDE SEQUENCE [LARGE SCALE GENOMIC DNA]</scope>
    <source>
        <strain evidence="5 6">B09383</strain>
    </source>
</reference>
<protein>
    <submittedName>
        <fullName evidence="5">Uncharacterized protein</fullName>
    </submittedName>
</protein>
<dbReference type="PANTHER" id="PTHR11808:SF50">
    <property type="entry name" value="CYSTATHIONINE BETA-LYASE"/>
    <property type="match status" value="1"/>
</dbReference>
<dbReference type="GO" id="GO:0005737">
    <property type="term" value="C:cytoplasm"/>
    <property type="evidence" value="ECO:0007669"/>
    <property type="project" value="TreeGrafter"/>
</dbReference>
<comment type="similarity">
    <text evidence="4">Belongs to the trans-sulfuration enzymes family.</text>
</comment>
<dbReference type="GO" id="GO:0019346">
    <property type="term" value="P:transsulfuration"/>
    <property type="evidence" value="ECO:0007669"/>
    <property type="project" value="InterPro"/>
</dbReference>
<evidence type="ECO:0000256" key="3">
    <source>
        <dbReference type="ARBA" id="ARBA00023239"/>
    </source>
</evidence>
<proteinExistence type="inferred from homology"/>
<name>A0A2V1AFC4_9ASCO</name>
<keyword evidence="3" id="KW-0456">Lyase</keyword>
<dbReference type="GO" id="GO:0030170">
    <property type="term" value="F:pyridoxal phosphate binding"/>
    <property type="evidence" value="ECO:0007669"/>
    <property type="project" value="InterPro"/>
</dbReference>
<dbReference type="Pfam" id="PF01053">
    <property type="entry name" value="Cys_Met_Meta_PP"/>
    <property type="match status" value="1"/>
</dbReference>
<comment type="caution">
    <text evidence="5">The sequence shown here is derived from an EMBL/GenBank/DDBJ whole genome shotgun (WGS) entry which is preliminary data.</text>
</comment>
<dbReference type="RefSeq" id="XP_025337987.1">
    <property type="nucleotide sequence ID" value="XM_025483044.1"/>
</dbReference>
<dbReference type="InterPro" id="IPR015422">
    <property type="entry name" value="PyrdxlP-dep_Trfase_small"/>
</dbReference>
<evidence type="ECO:0000313" key="6">
    <source>
        <dbReference type="Proteomes" id="UP000244406"/>
    </source>
</evidence>
<organism evidence="5 6">
    <name type="scientific">Candidozyma duobushaemuli</name>
    <dbReference type="NCBI Taxonomy" id="1231522"/>
    <lineage>
        <taxon>Eukaryota</taxon>
        <taxon>Fungi</taxon>
        <taxon>Dikarya</taxon>
        <taxon>Ascomycota</taxon>
        <taxon>Saccharomycotina</taxon>
        <taxon>Pichiomycetes</taxon>
        <taxon>Metschnikowiaceae</taxon>
        <taxon>Candidozyma</taxon>
    </lineage>
</organism>
<evidence type="ECO:0000256" key="2">
    <source>
        <dbReference type="ARBA" id="ARBA00022898"/>
    </source>
</evidence>
<accession>A0A2V1AFC4</accession>
<dbReference type="VEuPathDB" id="FungiDB:CXQ87_004606"/>
<dbReference type="InterPro" id="IPR000277">
    <property type="entry name" value="Cys/Met-Metab_PyrdxlP-dep_enz"/>
</dbReference>
<dbReference type="Gene3D" id="3.90.1150.10">
    <property type="entry name" value="Aspartate Aminotransferase, domain 1"/>
    <property type="match status" value="1"/>
</dbReference>
<comment type="cofactor">
    <cofactor evidence="1 4">
        <name>pyridoxal 5'-phosphate</name>
        <dbReference type="ChEBI" id="CHEBI:597326"/>
    </cofactor>
</comment>
<evidence type="ECO:0000313" key="5">
    <source>
        <dbReference type="EMBL" id="PVH17047.1"/>
    </source>
</evidence>
<keyword evidence="2 4" id="KW-0663">Pyridoxal phosphate</keyword>
<dbReference type="GO" id="GO:0016846">
    <property type="term" value="F:carbon-sulfur lyase activity"/>
    <property type="evidence" value="ECO:0007669"/>
    <property type="project" value="TreeGrafter"/>
</dbReference>
<evidence type="ECO:0000256" key="4">
    <source>
        <dbReference type="RuleBase" id="RU362118"/>
    </source>
</evidence>
<dbReference type="GeneID" id="37004605"/>
<gene>
    <name evidence="5" type="ORF">CXQ87_004606</name>
</gene>
<dbReference type="AlphaFoldDB" id="A0A2V1AFC4"/>